<reference evidence="1" key="1">
    <citation type="submission" date="2023-10" db="EMBL/GenBank/DDBJ databases">
        <authorList>
            <person name="Rodriguez Cubillos JULIANA M."/>
            <person name="De Vega J."/>
        </authorList>
    </citation>
    <scope>NUCLEOTIDE SEQUENCE</scope>
</reference>
<keyword evidence="2" id="KW-1185">Reference proteome</keyword>
<comment type="caution">
    <text evidence="1">The sequence shown here is derived from an EMBL/GenBank/DDBJ whole genome shotgun (WGS) entry which is preliminary data.</text>
</comment>
<evidence type="ECO:0000313" key="2">
    <source>
        <dbReference type="Proteomes" id="UP001177021"/>
    </source>
</evidence>
<evidence type="ECO:0000313" key="1">
    <source>
        <dbReference type="EMBL" id="CAJ2639020.1"/>
    </source>
</evidence>
<accession>A0ACB0J4I9</accession>
<proteinExistence type="predicted"/>
<name>A0ACB0J4I9_TRIPR</name>
<dbReference type="Proteomes" id="UP001177021">
    <property type="component" value="Unassembled WGS sequence"/>
</dbReference>
<organism evidence="1 2">
    <name type="scientific">Trifolium pratense</name>
    <name type="common">Red clover</name>
    <dbReference type="NCBI Taxonomy" id="57577"/>
    <lineage>
        <taxon>Eukaryota</taxon>
        <taxon>Viridiplantae</taxon>
        <taxon>Streptophyta</taxon>
        <taxon>Embryophyta</taxon>
        <taxon>Tracheophyta</taxon>
        <taxon>Spermatophyta</taxon>
        <taxon>Magnoliopsida</taxon>
        <taxon>eudicotyledons</taxon>
        <taxon>Gunneridae</taxon>
        <taxon>Pentapetalae</taxon>
        <taxon>rosids</taxon>
        <taxon>fabids</taxon>
        <taxon>Fabales</taxon>
        <taxon>Fabaceae</taxon>
        <taxon>Papilionoideae</taxon>
        <taxon>50 kb inversion clade</taxon>
        <taxon>NPAAA clade</taxon>
        <taxon>Hologalegina</taxon>
        <taxon>IRL clade</taxon>
        <taxon>Trifolieae</taxon>
        <taxon>Trifolium</taxon>
    </lineage>
</organism>
<dbReference type="EMBL" id="CASHSV030000024">
    <property type="protein sequence ID" value="CAJ2639020.1"/>
    <property type="molecule type" value="Genomic_DNA"/>
</dbReference>
<protein>
    <submittedName>
        <fullName evidence="1">Uncharacterized protein</fullName>
    </submittedName>
</protein>
<sequence length="192" mass="22762">MASSPQRSIPTIDRISDFPDSILCHILYFLPTKQAASTIILSKSWKDVWLSVFAIDFDDETFKDFKSFHEFVYSTMFKLRDKKTPIHSFSLILGNSSRFDQKQFNRIFKFAMEQGVVNLDFNMDAKKRHIKLPHRILSFKTLQVLKLTRLEMRDFDQVDFPQLKTLHLDRVMFKSHEYYGKFLHVCPVLEDL</sequence>
<gene>
    <name evidence="1" type="ORF">MILVUS5_LOCUS9115</name>
</gene>